<protein>
    <submittedName>
        <fullName evidence="1">Uncharacterized protein</fullName>
    </submittedName>
</protein>
<dbReference type="RefSeq" id="WP_167923296.1">
    <property type="nucleotide sequence ID" value="NZ_JAATVY010000001.1"/>
</dbReference>
<sequence length="139" mass="16089">MIRRYTAASLEAPDRLFQVTHVSRTHTQLFLQSNAAKSAGFEHRLEVWFQSVQYFCMPFVLRGLSLRKASQDERASLSELHGLEADPRWDLYLLSRSHDWFIVSARPMWAEADLEYDDEPAFWSYAGQDDAVISMGTLE</sequence>
<organism evidence="1 2">
    <name type="scientific">Planosporangium thailandense</name>
    <dbReference type="NCBI Taxonomy" id="765197"/>
    <lineage>
        <taxon>Bacteria</taxon>
        <taxon>Bacillati</taxon>
        <taxon>Actinomycetota</taxon>
        <taxon>Actinomycetes</taxon>
        <taxon>Micromonosporales</taxon>
        <taxon>Micromonosporaceae</taxon>
        <taxon>Planosporangium</taxon>
    </lineage>
</organism>
<comment type="caution">
    <text evidence="1">The sequence shown here is derived from an EMBL/GenBank/DDBJ whole genome shotgun (WGS) entry which is preliminary data.</text>
</comment>
<keyword evidence="2" id="KW-1185">Reference proteome</keyword>
<accession>A0ABX0XR01</accession>
<gene>
    <name evidence="1" type="ORF">HC031_01570</name>
</gene>
<evidence type="ECO:0000313" key="2">
    <source>
        <dbReference type="Proteomes" id="UP000722989"/>
    </source>
</evidence>
<dbReference type="Proteomes" id="UP000722989">
    <property type="component" value="Unassembled WGS sequence"/>
</dbReference>
<proteinExistence type="predicted"/>
<name>A0ABX0XR01_9ACTN</name>
<dbReference type="EMBL" id="JAATVY010000001">
    <property type="protein sequence ID" value="NJC68417.1"/>
    <property type="molecule type" value="Genomic_DNA"/>
</dbReference>
<evidence type="ECO:0000313" key="1">
    <source>
        <dbReference type="EMBL" id="NJC68417.1"/>
    </source>
</evidence>
<reference evidence="1 2" key="1">
    <citation type="submission" date="2020-03" db="EMBL/GenBank/DDBJ databases">
        <title>WGS of the type strain of Planosporangium spp.</title>
        <authorList>
            <person name="Thawai C."/>
        </authorList>
    </citation>
    <scope>NUCLEOTIDE SEQUENCE [LARGE SCALE GENOMIC DNA]</scope>
    <source>
        <strain evidence="1 2">TBRC 5610</strain>
    </source>
</reference>